<sequence length="364" mass="39922">MNLKSPCLNYARLETTDIAGQTLMKVFGAVEDREEDDLKFNLKTLFIMGAFYRVFPLARPRSHELNRAPAKPSLGCIAKNGVCNTTGGETRVARDKTRPMIPPGIRLRPAPSLADFPRLESIKGQGHDGPQIHQPPPDDVDRWLGGPFTHVLEDAAQANCFCIEARANFDACDRCLLAAPLTGQSTEDESGSLAIYMDDCVNMGYYANQTLAYPSTTRSADEGGADDNCENLCGVANGQIVECGLAPLDVPEEDRPRTQTVPSPDRTYLGWVLLNRTVAECVCTSPFLRRILGCELCLVEKERRDLALVGHHHRFDCHQLGYYSDAQYLLPGPEDVGGGGVSGGGSGARRRVTMSLELEFVLFW</sequence>
<reference evidence="1" key="1">
    <citation type="submission" date="2022-11" db="EMBL/GenBank/DDBJ databases">
        <authorList>
            <person name="Scott C."/>
            <person name="Bruce N."/>
        </authorList>
    </citation>
    <scope>NUCLEOTIDE SEQUENCE</scope>
</reference>
<dbReference type="Proteomes" id="UP000838763">
    <property type="component" value="Unassembled WGS sequence"/>
</dbReference>
<protein>
    <submittedName>
        <fullName evidence="1">Uncharacterized protein</fullName>
    </submittedName>
</protein>
<comment type="caution">
    <text evidence="1">The sequence shown here is derived from an EMBL/GenBank/DDBJ whole genome shotgun (WGS) entry which is preliminary data.</text>
</comment>
<dbReference type="OrthoDB" id="4352157at2759"/>
<gene>
    <name evidence="1" type="ORF">PPNO1_LOCUS4092</name>
</gene>
<evidence type="ECO:0000313" key="2">
    <source>
        <dbReference type="Proteomes" id="UP000838763"/>
    </source>
</evidence>
<organism evidence="1 2">
    <name type="scientific">Parascedosporium putredinis</name>
    <dbReference type="NCBI Taxonomy" id="1442378"/>
    <lineage>
        <taxon>Eukaryota</taxon>
        <taxon>Fungi</taxon>
        <taxon>Dikarya</taxon>
        <taxon>Ascomycota</taxon>
        <taxon>Pezizomycotina</taxon>
        <taxon>Sordariomycetes</taxon>
        <taxon>Hypocreomycetidae</taxon>
        <taxon>Microascales</taxon>
        <taxon>Microascaceae</taxon>
        <taxon>Parascedosporium</taxon>
    </lineage>
</organism>
<name>A0A9P1H0K1_9PEZI</name>
<keyword evidence="2" id="KW-1185">Reference proteome</keyword>
<proteinExistence type="predicted"/>
<dbReference type="AlphaFoldDB" id="A0A9P1H0K1"/>
<dbReference type="EMBL" id="CALLCH030000011">
    <property type="protein sequence ID" value="CAI4214362.1"/>
    <property type="molecule type" value="Genomic_DNA"/>
</dbReference>
<accession>A0A9P1H0K1</accession>
<evidence type="ECO:0000313" key="1">
    <source>
        <dbReference type="EMBL" id="CAI4214362.1"/>
    </source>
</evidence>